<dbReference type="AlphaFoldDB" id="A0A6A5S2T0"/>
<sequence>MEQQVPTMSLIEDALYEESPDVESNENDGEENGGVDNHDSDGESDEPAYDEVVGEEEVASPEDAERVRVRSRATFHIQRREAVEATGPSRRQRFGTVVRDRVARLLGRAGGNSPTEPADPSRDTETGRSARRPDSADQVLLRPSSAEANIAAINRLPRAFANADNALSMARDTGVGRAAVNLGIAASQDRRRGGAEEEDEEMERRIFQARLRPNRPTASDAPPHSFAAATAGTSELPNESEELSSYRASRRTGTRPVLQHQLMQPGIEDNAMLPSAGRITRTIGFLDQLRMTEEVLNDSTDIVESVNGVERAVNALWRSIDDDARRRRRIRFYGAM</sequence>
<reference evidence="2" key="1">
    <citation type="journal article" date="2020" name="Stud. Mycol.">
        <title>101 Dothideomycetes genomes: a test case for predicting lifestyles and emergence of pathogens.</title>
        <authorList>
            <person name="Haridas S."/>
            <person name="Albert R."/>
            <person name="Binder M."/>
            <person name="Bloem J."/>
            <person name="Labutti K."/>
            <person name="Salamov A."/>
            <person name="Andreopoulos B."/>
            <person name="Baker S."/>
            <person name="Barry K."/>
            <person name="Bills G."/>
            <person name="Bluhm B."/>
            <person name="Cannon C."/>
            <person name="Castanera R."/>
            <person name="Culley D."/>
            <person name="Daum C."/>
            <person name="Ezra D."/>
            <person name="Gonzalez J."/>
            <person name="Henrissat B."/>
            <person name="Kuo A."/>
            <person name="Liang C."/>
            <person name="Lipzen A."/>
            <person name="Lutzoni F."/>
            <person name="Magnuson J."/>
            <person name="Mondo S."/>
            <person name="Nolan M."/>
            <person name="Ohm R."/>
            <person name="Pangilinan J."/>
            <person name="Park H.-J."/>
            <person name="Ramirez L."/>
            <person name="Alfaro M."/>
            <person name="Sun H."/>
            <person name="Tritt A."/>
            <person name="Yoshinaga Y."/>
            <person name="Zwiers L.-H."/>
            <person name="Turgeon B."/>
            <person name="Goodwin S."/>
            <person name="Spatafora J."/>
            <person name="Crous P."/>
            <person name="Grigoriev I."/>
        </authorList>
    </citation>
    <scope>NUCLEOTIDE SEQUENCE</scope>
    <source>
        <strain evidence="2">CBS 161.51</strain>
    </source>
</reference>
<dbReference type="OrthoDB" id="3791947at2759"/>
<feature type="compositionally biased region" description="Acidic residues" evidence="1">
    <location>
        <begin position="42"/>
        <end position="62"/>
    </location>
</feature>
<feature type="region of interest" description="Disordered" evidence="1">
    <location>
        <begin position="210"/>
        <end position="255"/>
    </location>
</feature>
<evidence type="ECO:0000256" key="1">
    <source>
        <dbReference type="SAM" id="MobiDB-lite"/>
    </source>
</evidence>
<organism evidence="2 3">
    <name type="scientific">Clathrospora elynae</name>
    <dbReference type="NCBI Taxonomy" id="706981"/>
    <lineage>
        <taxon>Eukaryota</taxon>
        <taxon>Fungi</taxon>
        <taxon>Dikarya</taxon>
        <taxon>Ascomycota</taxon>
        <taxon>Pezizomycotina</taxon>
        <taxon>Dothideomycetes</taxon>
        <taxon>Pleosporomycetidae</taxon>
        <taxon>Pleosporales</taxon>
        <taxon>Diademaceae</taxon>
        <taxon>Clathrospora</taxon>
    </lineage>
</organism>
<feature type="compositionally biased region" description="Basic and acidic residues" evidence="1">
    <location>
        <begin position="119"/>
        <end position="135"/>
    </location>
</feature>
<evidence type="ECO:0000313" key="3">
    <source>
        <dbReference type="Proteomes" id="UP000800038"/>
    </source>
</evidence>
<feature type="compositionally biased region" description="Acidic residues" evidence="1">
    <location>
        <begin position="14"/>
        <end position="33"/>
    </location>
</feature>
<dbReference type="Proteomes" id="UP000800038">
    <property type="component" value="Unassembled WGS sequence"/>
</dbReference>
<protein>
    <submittedName>
        <fullName evidence="2">Uncharacterized protein</fullName>
    </submittedName>
</protein>
<proteinExistence type="predicted"/>
<name>A0A6A5S2T0_9PLEO</name>
<accession>A0A6A5S2T0</accession>
<gene>
    <name evidence="2" type="ORF">EJ02DRAFT_516709</name>
</gene>
<keyword evidence="3" id="KW-1185">Reference proteome</keyword>
<evidence type="ECO:0000313" key="2">
    <source>
        <dbReference type="EMBL" id="KAF1934951.1"/>
    </source>
</evidence>
<dbReference type="EMBL" id="ML976339">
    <property type="protein sequence ID" value="KAF1934951.1"/>
    <property type="molecule type" value="Genomic_DNA"/>
</dbReference>
<feature type="region of interest" description="Disordered" evidence="1">
    <location>
        <begin position="1"/>
        <end position="138"/>
    </location>
</feature>